<keyword evidence="2" id="KW-1185">Reference proteome</keyword>
<dbReference type="EMBL" id="KN832994">
    <property type="protein sequence ID" value="KIM82636.1"/>
    <property type="molecule type" value="Genomic_DNA"/>
</dbReference>
<name>A0A0C3FVT0_PILCF</name>
<gene>
    <name evidence="1" type="ORF">PILCRDRAFT_53292</name>
</gene>
<organism evidence="1 2">
    <name type="scientific">Piloderma croceum (strain F 1598)</name>
    <dbReference type="NCBI Taxonomy" id="765440"/>
    <lineage>
        <taxon>Eukaryota</taxon>
        <taxon>Fungi</taxon>
        <taxon>Dikarya</taxon>
        <taxon>Basidiomycota</taxon>
        <taxon>Agaricomycotina</taxon>
        <taxon>Agaricomycetes</taxon>
        <taxon>Agaricomycetidae</taxon>
        <taxon>Atheliales</taxon>
        <taxon>Atheliaceae</taxon>
        <taxon>Piloderma</taxon>
    </lineage>
</organism>
<feature type="non-terminal residue" evidence="1">
    <location>
        <position position="1"/>
    </location>
</feature>
<dbReference type="STRING" id="765440.A0A0C3FVT0"/>
<feature type="non-terminal residue" evidence="1">
    <location>
        <position position="148"/>
    </location>
</feature>
<evidence type="ECO:0000313" key="2">
    <source>
        <dbReference type="Proteomes" id="UP000054166"/>
    </source>
</evidence>
<reference evidence="1 2" key="1">
    <citation type="submission" date="2014-04" db="EMBL/GenBank/DDBJ databases">
        <authorList>
            <consortium name="DOE Joint Genome Institute"/>
            <person name="Kuo A."/>
            <person name="Tarkka M."/>
            <person name="Buscot F."/>
            <person name="Kohler A."/>
            <person name="Nagy L.G."/>
            <person name="Floudas D."/>
            <person name="Copeland A."/>
            <person name="Barry K.W."/>
            <person name="Cichocki N."/>
            <person name="Veneault-Fourrey C."/>
            <person name="LaButti K."/>
            <person name="Lindquist E.A."/>
            <person name="Lipzen A."/>
            <person name="Lundell T."/>
            <person name="Morin E."/>
            <person name="Murat C."/>
            <person name="Sun H."/>
            <person name="Tunlid A."/>
            <person name="Henrissat B."/>
            <person name="Grigoriev I.V."/>
            <person name="Hibbett D.S."/>
            <person name="Martin F."/>
            <person name="Nordberg H.P."/>
            <person name="Cantor M.N."/>
            <person name="Hua S.X."/>
        </authorList>
    </citation>
    <scope>NUCLEOTIDE SEQUENCE [LARGE SCALE GENOMIC DNA]</scope>
    <source>
        <strain evidence="1 2">F 1598</strain>
    </source>
</reference>
<protein>
    <submittedName>
        <fullName evidence="1">Uncharacterized protein</fullName>
    </submittedName>
</protein>
<dbReference type="OrthoDB" id="3229882at2759"/>
<accession>A0A0C3FVT0</accession>
<dbReference type="HOGENOM" id="CLU_034012_2_0_1"/>
<dbReference type="Proteomes" id="UP000054166">
    <property type="component" value="Unassembled WGS sequence"/>
</dbReference>
<dbReference type="AlphaFoldDB" id="A0A0C3FVT0"/>
<sequence>CEGCFNCTLLGVWWHKFKHSVDDLLWRSNVHKCGDNCYTNGQESCKSLIGGLATKEMIVDPESGALNMKKGEIQMNTLTPLLTYLLRCNTDVTSLPSGTAIKAVVAYVTEYVTKPGLKTYCIFDTICSVFDRNSELIEGTGKQHKKAR</sequence>
<dbReference type="InParanoid" id="A0A0C3FVT0"/>
<evidence type="ECO:0000313" key="1">
    <source>
        <dbReference type="EMBL" id="KIM82636.1"/>
    </source>
</evidence>
<proteinExistence type="predicted"/>
<reference evidence="2" key="2">
    <citation type="submission" date="2015-01" db="EMBL/GenBank/DDBJ databases">
        <title>Evolutionary Origins and Diversification of the Mycorrhizal Mutualists.</title>
        <authorList>
            <consortium name="DOE Joint Genome Institute"/>
            <consortium name="Mycorrhizal Genomics Consortium"/>
            <person name="Kohler A."/>
            <person name="Kuo A."/>
            <person name="Nagy L.G."/>
            <person name="Floudas D."/>
            <person name="Copeland A."/>
            <person name="Barry K.W."/>
            <person name="Cichocki N."/>
            <person name="Veneault-Fourrey C."/>
            <person name="LaButti K."/>
            <person name="Lindquist E.A."/>
            <person name="Lipzen A."/>
            <person name="Lundell T."/>
            <person name="Morin E."/>
            <person name="Murat C."/>
            <person name="Riley R."/>
            <person name="Ohm R."/>
            <person name="Sun H."/>
            <person name="Tunlid A."/>
            <person name="Henrissat B."/>
            <person name="Grigoriev I.V."/>
            <person name="Hibbett D.S."/>
            <person name="Martin F."/>
        </authorList>
    </citation>
    <scope>NUCLEOTIDE SEQUENCE [LARGE SCALE GENOMIC DNA]</scope>
    <source>
        <strain evidence="2">F 1598</strain>
    </source>
</reference>